<protein>
    <submittedName>
        <fullName evidence="6">17790_t:CDS:1</fullName>
    </submittedName>
</protein>
<dbReference type="PIRSF" id="PIRSF015840">
    <property type="entry name" value="DUF284_TM_euk"/>
    <property type="match status" value="1"/>
</dbReference>
<keyword evidence="4" id="KW-1133">Transmembrane helix</keyword>
<dbReference type="PANTHER" id="PTHR10926:SF0">
    <property type="entry name" value="CDC50, ISOFORM A"/>
    <property type="match status" value="1"/>
</dbReference>
<organism evidence="6 7">
    <name type="scientific">Funneliformis caledonium</name>
    <dbReference type="NCBI Taxonomy" id="1117310"/>
    <lineage>
        <taxon>Eukaryota</taxon>
        <taxon>Fungi</taxon>
        <taxon>Fungi incertae sedis</taxon>
        <taxon>Mucoromycota</taxon>
        <taxon>Glomeromycotina</taxon>
        <taxon>Glomeromycetes</taxon>
        <taxon>Glomerales</taxon>
        <taxon>Glomeraceae</taxon>
        <taxon>Funneliformis</taxon>
    </lineage>
</organism>
<evidence type="ECO:0000256" key="5">
    <source>
        <dbReference type="ARBA" id="ARBA00023136"/>
    </source>
</evidence>
<evidence type="ECO:0000313" key="6">
    <source>
        <dbReference type="EMBL" id="CAG8748928.1"/>
    </source>
</evidence>
<reference evidence="6" key="1">
    <citation type="submission" date="2021-06" db="EMBL/GenBank/DDBJ databases">
        <authorList>
            <person name="Kallberg Y."/>
            <person name="Tangrot J."/>
            <person name="Rosling A."/>
        </authorList>
    </citation>
    <scope>NUCLEOTIDE SEQUENCE</scope>
    <source>
        <strain evidence="6">UK204</strain>
    </source>
</reference>
<dbReference type="PANTHER" id="PTHR10926">
    <property type="entry name" value="CELL CYCLE CONTROL PROTEIN 50"/>
    <property type="match status" value="1"/>
</dbReference>
<proteinExistence type="inferred from homology"/>
<evidence type="ECO:0000313" key="7">
    <source>
        <dbReference type="Proteomes" id="UP000789570"/>
    </source>
</evidence>
<name>A0A9N9IS07_9GLOM</name>
<dbReference type="OrthoDB" id="340608at2759"/>
<feature type="non-terminal residue" evidence="6">
    <location>
        <position position="1"/>
    </location>
</feature>
<gene>
    <name evidence="6" type="ORF">FCALED_LOCUS16169</name>
</gene>
<keyword evidence="7" id="KW-1185">Reference proteome</keyword>
<dbReference type="InterPro" id="IPR005045">
    <property type="entry name" value="CDC50/LEM3_fam"/>
</dbReference>
<sequence length="300" mass="34271">MAPETKSRKPANTAFKQQRLKAWQPILTPKTVLPTFFIIGIIFAPLELQIDYTFCDSLSPVPADALGAEPIFSDTPARFITSSFPDDSQIKVSWAKIIKLLPPKRNPTGDKAVWNCLIRFTLPETLKPPVFMYYRLTNFYQNHRRYVKSFDAEQLKGKAVPANTIKAGNCKPMDVGEDGKIIYPCGLIANSQFNDTLFDPVLRVSPSGAQNVTYTFSNESIAWPSDKEKYKKTQYSLDQIRPPLDWVARYPNGTYTEEFPPPDIETDEHFQVWMRTAGLPDFRKLWGKNENQEMINGDYQ</sequence>
<dbReference type="GO" id="GO:0005783">
    <property type="term" value="C:endoplasmic reticulum"/>
    <property type="evidence" value="ECO:0007669"/>
    <property type="project" value="TreeGrafter"/>
</dbReference>
<dbReference type="Pfam" id="PF03381">
    <property type="entry name" value="CDC50"/>
    <property type="match status" value="1"/>
</dbReference>
<accession>A0A9N9IS07</accession>
<evidence type="ECO:0000256" key="1">
    <source>
        <dbReference type="ARBA" id="ARBA00004141"/>
    </source>
</evidence>
<dbReference type="Proteomes" id="UP000789570">
    <property type="component" value="Unassembled WGS sequence"/>
</dbReference>
<keyword evidence="3" id="KW-0812">Transmembrane</keyword>
<evidence type="ECO:0000256" key="2">
    <source>
        <dbReference type="ARBA" id="ARBA00009457"/>
    </source>
</evidence>
<evidence type="ECO:0000256" key="4">
    <source>
        <dbReference type="ARBA" id="ARBA00022989"/>
    </source>
</evidence>
<comment type="caution">
    <text evidence="6">The sequence shown here is derived from an EMBL/GenBank/DDBJ whole genome shotgun (WGS) entry which is preliminary data.</text>
</comment>
<comment type="similarity">
    <text evidence="2">Belongs to the CDC50/LEM3 family.</text>
</comment>
<evidence type="ECO:0000256" key="3">
    <source>
        <dbReference type="ARBA" id="ARBA00022692"/>
    </source>
</evidence>
<dbReference type="EMBL" id="CAJVPQ010017617">
    <property type="protein sequence ID" value="CAG8748928.1"/>
    <property type="molecule type" value="Genomic_DNA"/>
</dbReference>
<dbReference type="GO" id="GO:0005886">
    <property type="term" value="C:plasma membrane"/>
    <property type="evidence" value="ECO:0007669"/>
    <property type="project" value="TreeGrafter"/>
</dbReference>
<dbReference type="GO" id="GO:0005794">
    <property type="term" value="C:Golgi apparatus"/>
    <property type="evidence" value="ECO:0007669"/>
    <property type="project" value="TreeGrafter"/>
</dbReference>
<keyword evidence="5" id="KW-0472">Membrane</keyword>
<dbReference type="AlphaFoldDB" id="A0A9N9IS07"/>
<comment type="subcellular location">
    <subcellularLocation>
        <location evidence="1">Membrane</location>
        <topology evidence="1">Multi-pass membrane protein</topology>
    </subcellularLocation>
</comment>